<evidence type="ECO:0000256" key="1">
    <source>
        <dbReference type="ARBA" id="ARBA00012336"/>
    </source>
</evidence>
<keyword evidence="3 9" id="KW-0479">Metal-binding</keyword>
<protein>
    <recommendedName>
        <fullName evidence="1">Ste24 endopeptidase</fullName>
        <ecNumber evidence="1">3.4.24.84</ecNumber>
    </recommendedName>
</protein>
<keyword evidence="6" id="KW-0482">Metalloprotease</keyword>
<feature type="transmembrane region" description="Helical" evidence="10">
    <location>
        <begin position="347"/>
        <end position="365"/>
    </location>
</feature>
<keyword evidence="2 13" id="KW-0645">Protease</keyword>
<evidence type="ECO:0000256" key="5">
    <source>
        <dbReference type="ARBA" id="ARBA00022833"/>
    </source>
</evidence>
<dbReference type="EC" id="3.4.24.84" evidence="1"/>
<evidence type="ECO:0000256" key="9">
    <source>
        <dbReference type="PIRSR" id="PIRSR627057-2"/>
    </source>
</evidence>
<dbReference type="Gene3D" id="3.30.2010.10">
    <property type="entry name" value="Metalloproteases ('zincins'), catalytic domain"/>
    <property type="match status" value="1"/>
</dbReference>
<dbReference type="FunCoup" id="A0A0V1BR48">
    <property type="interactions" value="1773"/>
</dbReference>
<feature type="non-terminal residue" evidence="13">
    <location>
        <position position="1"/>
    </location>
</feature>
<feature type="active site" evidence="8">
    <location>
        <position position="334"/>
    </location>
</feature>
<evidence type="ECO:0000256" key="6">
    <source>
        <dbReference type="ARBA" id="ARBA00023049"/>
    </source>
</evidence>
<evidence type="ECO:0000256" key="3">
    <source>
        <dbReference type="ARBA" id="ARBA00022723"/>
    </source>
</evidence>
<dbReference type="OrthoDB" id="360839at2759"/>
<feature type="transmembrane region" description="Helical" evidence="10">
    <location>
        <begin position="88"/>
        <end position="109"/>
    </location>
</feature>
<dbReference type="STRING" id="6334.A0A0V1BR48"/>
<keyword evidence="4" id="KW-0378">Hydrolase</keyword>
<evidence type="ECO:0000256" key="4">
    <source>
        <dbReference type="ARBA" id="ARBA00022801"/>
    </source>
</evidence>
<evidence type="ECO:0000313" key="14">
    <source>
        <dbReference type="Proteomes" id="UP000054776"/>
    </source>
</evidence>
<feature type="domain" description="CAAX prenyl protease 1 N-terminal" evidence="12">
    <location>
        <begin position="52"/>
        <end position="231"/>
    </location>
</feature>
<dbReference type="Pfam" id="PF01435">
    <property type="entry name" value="Peptidase_M48"/>
    <property type="match status" value="1"/>
</dbReference>
<evidence type="ECO:0000259" key="12">
    <source>
        <dbReference type="Pfam" id="PF16491"/>
    </source>
</evidence>
<feature type="transmembrane region" description="Helical" evidence="10">
    <location>
        <begin position="29"/>
        <end position="48"/>
    </location>
</feature>
<dbReference type="GO" id="GO:0071586">
    <property type="term" value="P:CAAX-box protein processing"/>
    <property type="evidence" value="ECO:0007669"/>
    <property type="project" value="InterPro"/>
</dbReference>
<comment type="caution">
    <text evidence="13">The sequence shown here is derived from an EMBL/GenBank/DDBJ whole genome shotgun (WGS) entry which is preliminary data.</text>
</comment>
<dbReference type="InterPro" id="IPR027057">
    <property type="entry name" value="CAXX_Prtase_1"/>
</dbReference>
<evidence type="ECO:0000256" key="8">
    <source>
        <dbReference type="PIRSR" id="PIRSR627057-1"/>
    </source>
</evidence>
<evidence type="ECO:0000256" key="7">
    <source>
        <dbReference type="ARBA" id="ARBA00044456"/>
    </source>
</evidence>
<sequence length="535" mass="61552">LAMFAEAMQSEETLSNLNQQSEKYAFPEILFYAFFTVHWIIYLWDLYLSIRQYRTQRNCTETPEGLGEILNDEQFQKARLYKLDKARFSFLTSTVDQLAITVILLLNMIPKMWAFCGTICTKMGTDGESVVFSFTTFIISTVFNFPFSVYSTFVIEERHGFNKQTMKLFICDELKKIAIMTVLALPVIAILIAIIKVGGSMFFVYVIIFLTIVSFLLLTIYPEYIAPLFNKYTPLPEGELRTRLEQLAGKVEYPLKKIFVVDGSKRSGHSNAYLYGFWKNKRIVLYDTLLADDCLPKDESVDDANAERNNADEKPVLKQMGMNIDEVVAVLGHELGHWKLWHNVMNIIWAEFNMVVQFGLFALLYKKTELYMAFGFYDDYPIIIGLIIIFDFVLAPLNVVLGVIHTYVSRQLEFAADDFSAKLGYAKLLQSGLIKLSQDNLAFPVNDWLYSCWHFSHPPVPERLAALRKKVAIQYLGIDLKKSVCIAGTRPLNVALAGKYSIQRWQTNVIERISRNIINQYFRISCHQNAKRTQT</sequence>
<keyword evidence="10" id="KW-1133">Transmembrane helix</keyword>
<evidence type="ECO:0000256" key="10">
    <source>
        <dbReference type="SAM" id="Phobius"/>
    </source>
</evidence>
<evidence type="ECO:0000259" key="11">
    <source>
        <dbReference type="Pfam" id="PF01435"/>
    </source>
</evidence>
<feature type="active site" description="Proton donor" evidence="8">
    <location>
        <position position="417"/>
    </location>
</feature>
<feature type="domain" description="Peptidase M48" evidence="11">
    <location>
        <begin position="235"/>
        <end position="469"/>
    </location>
</feature>
<feature type="transmembrane region" description="Helical" evidence="10">
    <location>
        <begin position="201"/>
        <end position="221"/>
    </location>
</feature>
<keyword evidence="10" id="KW-0812">Transmembrane</keyword>
<comment type="catalytic activity">
    <reaction evidence="7">
        <text>Hydrolyzes the peptide bond -P2-(S-farnesyl or geranylgeranyl)C-P1'-P2'-P3'-COOH where P1' and P2' are amino acids with aliphatic side chains and P3' is any C-terminal residue.</text>
        <dbReference type="EC" id="3.4.24.84"/>
    </reaction>
</comment>
<dbReference type="InParanoid" id="A0A0V1BR48"/>
<feature type="binding site" evidence="9">
    <location>
        <position position="337"/>
    </location>
    <ligand>
        <name>Zn(2+)</name>
        <dbReference type="ChEBI" id="CHEBI:29105"/>
        <note>catalytic</note>
    </ligand>
</feature>
<proteinExistence type="predicted"/>
<comment type="cofactor">
    <cofactor evidence="9">
        <name>Zn(2+)</name>
        <dbReference type="ChEBI" id="CHEBI:29105"/>
    </cofactor>
    <text evidence="9">Binds 1 zinc ion per subunit.</text>
</comment>
<dbReference type="InterPro" id="IPR032456">
    <property type="entry name" value="Peptidase_M48_N"/>
</dbReference>
<dbReference type="Proteomes" id="UP000054776">
    <property type="component" value="Unassembled WGS sequence"/>
</dbReference>
<dbReference type="Pfam" id="PF16491">
    <property type="entry name" value="Peptidase_M48_N"/>
    <property type="match status" value="1"/>
</dbReference>
<dbReference type="GO" id="GO:0046872">
    <property type="term" value="F:metal ion binding"/>
    <property type="evidence" value="ECO:0007669"/>
    <property type="project" value="UniProtKB-KW"/>
</dbReference>
<evidence type="ECO:0000313" key="13">
    <source>
        <dbReference type="EMBL" id="KRY38931.1"/>
    </source>
</evidence>
<evidence type="ECO:0000256" key="2">
    <source>
        <dbReference type="ARBA" id="ARBA00022670"/>
    </source>
</evidence>
<keyword evidence="10" id="KW-0472">Membrane</keyword>
<feature type="transmembrane region" description="Helical" evidence="10">
    <location>
        <begin position="380"/>
        <end position="404"/>
    </location>
</feature>
<dbReference type="EMBL" id="JYDH01000022">
    <property type="protein sequence ID" value="KRY38931.1"/>
    <property type="molecule type" value="Genomic_DNA"/>
</dbReference>
<dbReference type="InterPro" id="IPR001915">
    <property type="entry name" value="Peptidase_M48"/>
</dbReference>
<feature type="transmembrane region" description="Helical" evidence="10">
    <location>
        <begin position="129"/>
        <end position="155"/>
    </location>
</feature>
<dbReference type="PANTHER" id="PTHR10120">
    <property type="entry name" value="CAAX PRENYL PROTEASE 1"/>
    <property type="match status" value="1"/>
</dbReference>
<dbReference type="AlphaFoldDB" id="A0A0V1BR48"/>
<feature type="binding site" evidence="9">
    <location>
        <position position="333"/>
    </location>
    <ligand>
        <name>Zn(2+)</name>
        <dbReference type="ChEBI" id="CHEBI:29105"/>
        <note>catalytic</note>
    </ligand>
</feature>
<accession>A0A0V1BR48</accession>
<dbReference type="GO" id="GO:0004222">
    <property type="term" value="F:metalloendopeptidase activity"/>
    <property type="evidence" value="ECO:0007669"/>
    <property type="project" value="InterPro"/>
</dbReference>
<keyword evidence="5 9" id="KW-0862">Zinc</keyword>
<organism evidence="13 14">
    <name type="scientific">Trichinella spiralis</name>
    <name type="common">Trichina worm</name>
    <dbReference type="NCBI Taxonomy" id="6334"/>
    <lineage>
        <taxon>Eukaryota</taxon>
        <taxon>Metazoa</taxon>
        <taxon>Ecdysozoa</taxon>
        <taxon>Nematoda</taxon>
        <taxon>Enoplea</taxon>
        <taxon>Dorylaimia</taxon>
        <taxon>Trichinellida</taxon>
        <taxon>Trichinellidae</taxon>
        <taxon>Trichinella</taxon>
    </lineage>
</organism>
<name>A0A0V1BR48_TRISP</name>
<gene>
    <name evidence="13" type="primary">ZMPSTE24</name>
    <name evidence="13" type="ORF">T01_3942</name>
</gene>
<reference evidence="13 14" key="1">
    <citation type="submission" date="2015-01" db="EMBL/GenBank/DDBJ databases">
        <title>Evolution of Trichinella species and genotypes.</title>
        <authorList>
            <person name="Korhonen P.K."/>
            <person name="Edoardo P."/>
            <person name="Giuseppe L.R."/>
            <person name="Gasser R.B."/>
        </authorList>
    </citation>
    <scope>NUCLEOTIDE SEQUENCE [LARGE SCALE GENOMIC DNA]</scope>
    <source>
        <strain evidence="13">ISS3</strain>
    </source>
</reference>
<feature type="binding site" evidence="9">
    <location>
        <position position="413"/>
    </location>
    <ligand>
        <name>Zn(2+)</name>
        <dbReference type="ChEBI" id="CHEBI:29105"/>
        <note>catalytic</note>
    </ligand>
</feature>
<dbReference type="CDD" id="cd07343">
    <property type="entry name" value="M48A_Zmpste24p_like"/>
    <property type="match status" value="1"/>
</dbReference>
<feature type="transmembrane region" description="Helical" evidence="10">
    <location>
        <begin position="176"/>
        <end position="195"/>
    </location>
</feature>
<keyword evidence="14" id="KW-1185">Reference proteome</keyword>